<accession>A0A2C8FB76</accession>
<organism evidence="1 2">
    <name type="scientific">Pseudodesulfovibrio profundus</name>
    <dbReference type="NCBI Taxonomy" id="57320"/>
    <lineage>
        <taxon>Bacteria</taxon>
        <taxon>Pseudomonadati</taxon>
        <taxon>Thermodesulfobacteriota</taxon>
        <taxon>Desulfovibrionia</taxon>
        <taxon>Desulfovibrionales</taxon>
        <taxon>Desulfovibrionaceae</taxon>
    </lineage>
</organism>
<proteinExistence type="predicted"/>
<reference evidence="2" key="1">
    <citation type="submission" date="2017-09" db="EMBL/GenBank/DDBJ databases">
        <authorList>
            <person name="Regsiter A."/>
            <person name="William W."/>
        </authorList>
    </citation>
    <scope>NUCLEOTIDE SEQUENCE [LARGE SCALE GENOMIC DNA]</scope>
    <source>
        <strain evidence="2">500-1</strain>
    </source>
</reference>
<protein>
    <submittedName>
        <fullName evidence="1">Uncharacterized protein</fullName>
    </submittedName>
</protein>
<dbReference type="OrthoDB" id="5460264at2"/>
<dbReference type="Proteomes" id="UP000219215">
    <property type="component" value="Chromosome DPRO"/>
</dbReference>
<name>A0A2C8FB76_9BACT</name>
<dbReference type="KEGG" id="pprf:DPRO_3118"/>
<keyword evidence="2" id="KW-1185">Reference proteome</keyword>
<dbReference type="EMBL" id="LT907975">
    <property type="protein sequence ID" value="SOB60030.1"/>
    <property type="molecule type" value="Genomic_DNA"/>
</dbReference>
<evidence type="ECO:0000313" key="2">
    <source>
        <dbReference type="Proteomes" id="UP000219215"/>
    </source>
</evidence>
<dbReference type="RefSeq" id="WP_097012806.1">
    <property type="nucleotide sequence ID" value="NZ_LT907975.1"/>
</dbReference>
<sequence>MEVGWYLRLGKTDRVEALVSPQGADQVRHQRHISTDWDFRFEECGDHVRAIMTRKKPLFNTE</sequence>
<dbReference type="AlphaFoldDB" id="A0A2C8FB76"/>
<evidence type="ECO:0000313" key="1">
    <source>
        <dbReference type="EMBL" id="SOB60030.1"/>
    </source>
</evidence>
<gene>
    <name evidence="1" type="ORF">DPRO_3118</name>
</gene>